<evidence type="ECO:0000256" key="1">
    <source>
        <dbReference type="SAM" id="MobiDB-lite"/>
    </source>
</evidence>
<feature type="compositionally biased region" description="Polar residues" evidence="1">
    <location>
        <begin position="368"/>
        <end position="380"/>
    </location>
</feature>
<comment type="caution">
    <text evidence="3">The sequence shown here is derived from an EMBL/GenBank/DDBJ whole genome shotgun (WGS) entry which is preliminary data.</text>
</comment>
<feature type="compositionally biased region" description="Basic and acidic residues" evidence="1">
    <location>
        <begin position="986"/>
        <end position="1000"/>
    </location>
</feature>
<feature type="compositionally biased region" description="Polar residues" evidence="1">
    <location>
        <begin position="415"/>
        <end position="427"/>
    </location>
</feature>
<feature type="compositionally biased region" description="Acidic residues" evidence="1">
    <location>
        <begin position="941"/>
        <end position="960"/>
    </location>
</feature>
<feature type="compositionally biased region" description="Basic and acidic residues" evidence="1">
    <location>
        <begin position="931"/>
        <end position="940"/>
    </location>
</feature>
<feature type="domain" description="GAG-pre-integrase" evidence="2">
    <location>
        <begin position="243"/>
        <end position="294"/>
    </location>
</feature>
<organism evidence="3">
    <name type="scientific">Tanacetum cinerariifolium</name>
    <name type="common">Dalmatian daisy</name>
    <name type="synonym">Chrysanthemum cinerariifolium</name>
    <dbReference type="NCBI Taxonomy" id="118510"/>
    <lineage>
        <taxon>Eukaryota</taxon>
        <taxon>Viridiplantae</taxon>
        <taxon>Streptophyta</taxon>
        <taxon>Embryophyta</taxon>
        <taxon>Tracheophyta</taxon>
        <taxon>Spermatophyta</taxon>
        <taxon>Magnoliopsida</taxon>
        <taxon>eudicotyledons</taxon>
        <taxon>Gunneridae</taxon>
        <taxon>Pentapetalae</taxon>
        <taxon>asterids</taxon>
        <taxon>campanulids</taxon>
        <taxon>Asterales</taxon>
        <taxon>Asteraceae</taxon>
        <taxon>Asteroideae</taxon>
        <taxon>Anthemideae</taxon>
        <taxon>Anthemidinae</taxon>
        <taxon>Tanacetum</taxon>
    </lineage>
</organism>
<name>A0A6L2NWC8_TANCI</name>
<sequence length="1560" mass="176879">MSKQCNKPKRKRDDSWFKDKVLLVQAQANGQILHEDELAFLADPRITEGQATHTVITHNAAYQANDLDVYDINCDELNTAKVALMANLSHYGSDALTKVRNHDNVDNNMINHGVKLSTSASESQPSGNTKKDKIQRLLSSTQKIKVEAYPRITTTVEVPLRNPAALETDTPKPIVTLVYSRIPRKFKTNVPVSKSKIIKSVSANKKEPRQFCDSNLEVAFRQQTCFIRNLKGDDLLTGSQGNNLYTLFLRDMMASSPICLLSKASKIKSWLWHQRLSHLNFGTINHLARHDLVREAVATACYTQKRSIIRLRHGKTPYELLHDKLHDLSFFHVFGALYYLTNDSENLAPEVIAPIAKVVAPEPAASTGLPSSTTVNQDAPSPNVAHMNNDPFFEVEESPKTPTFRNDPRHESLYKDSTSQGSSSNIRQIHTPFESLGRWTKDHHIANVIGDPSCSVSTRKQLQTNAMWCFFDAFLTSEKPTKKHLNAVKRVFQYLKGIINMGLWYSKDTGMSLTAYADADHAGCQDTRRSTTGSAQFIGDKLVSWSSKKQKCTAISSTKAEYIALSGCCAQILWMRSQLTNYVFQFNKIPLYCDNMSAIALCCNNVQHSRAKHIDVCYHFIKEQVKNGIVELYFVRTEYQLDDIFTKPLPRERFNFLIEKLGIKSMSLKKLKRLAEETDELKLYLNLGEHSEPSAINVLVEDLVYQIKNKVSKKNKDMYYPRFTNVITNYFMSKYQSIPRRNKVDWHMDKDDPILTTMRFVPKHETIQKYGDILPDTLTNQAIKESDAYKTYYDLAIGKVIPKQKYVWRSTMEKNDQSPKASPGRRLKATAKVDKSRKKKLPAQGLETLSEITLSEAEQMKVVTKRSKTDYHVSHASSSGAHKGTGVTLGVPDVPTYGSEDEHISWKSGDDEKDDKVSENVDKEDDDDDHDKDNANTKDDDGQDDDDNEHNESDNDEEGSDQGFHTPSHFKSTNDEAYDEVTQGDNVKEEKLDEEKTNKEEEVNELYNDVNINLDGRDSEMTDALLANSSSVSSGFISKMLNSNPDIGINSILNLNTESTSLVDVPITTNDEIPPLSVTTLPPPPISLIQHMQQTLVSTLTISPSTSLQNLPTFGSLFKFEDRVKALEDDFLEFKQTNLFAKAVSSIPAKLELKNILIDKMENQKSIDISIQQNTLYKALVDAYESDKDIFATYGDTVTIKRHRDDEDDDEEPSVGSNWGSKRRRTGKELESSSDPKEKSFKSSGKSKQGFKSDQKSTGKSAQAEAPIHTVKDLEEPAHQEFKTGFTEDHLVDETTLLPDCNTFDHFINNDLAYLSGGVSRRTYATSVTKTKAADYGLSHWGRKRQQFYGYAINLQSARDSYSRNRIITIKKLTIVEWHNYKHLEWITIRRDDDKLYTFNEGDYNRLRLQDIDDMLLLLVQGKRTNLNIKERLALGVSLRMFTRSIVIQRRVKDLQLGVESYQRKLNLTKPDTYKSDLKCKTPYTAYSNPRENSDGVSATDNLERVMRTASTAAKLCQGYSLEFYLITDSIYTDQRGFMVIATIFDEVTKTLSSIFVDHY</sequence>
<proteinExistence type="predicted"/>
<feature type="region of interest" description="Disordered" evidence="1">
    <location>
        <begin position="1203"/>
        <end position="1278"/>
    </location>
</feature>
<feature type="compositionally biased region" description="Basic and acidic residues" evidence="1">
    <location>
        <begin position="900"/>
        <end position="921"/>
    </location>
</feature>
<dbReference type="InterPro" id="IPR025724">
    <property type="entry name" value="GAG-pre-integrase_dom"/>
</dbReference>
<dbReference type="EMBL" id="BKCJ010010202">
    <property type="protein sequence ID" value="GEU90510.1"/>
    <property type="molecule type" value="Genomic_DNA"/>
</dbReference>
<feature type="region of interest" description="Disordered" evidence="1">
    <location>
        <begin position="363"/>
        <end position="427"/>
    </location>
</feature>
<evidence type="ECO:0000313" key="3">
    <source>
        <dbReference type="EMBL" id="GEU90510.1"/>
    </source>
</evidence>
<dbReference type="CDD" id="cd09272">
    <property type="entry name" value="RNase_HI_RT_Ty1"/>
    <property type="match status" value="1"/>
</dbReference>
<gene>
    <name evidence="3" type="ORF">Tci_062488</name>
</gene>
<reference evidence="3" key="1">
    <citation type="journal article" date="2019" name="Sci. Rep.">
        <title>Draft genome of Tanacetum cinerariifolium, the natural source of mosquito coil.</title>
        <authorList>
            <person name="Yamashiro T."/>
            <person name="Shiraishi A."/>
            <person name="Satake H."/>
            <person name="Nakayama K."/>
        </authorList>
    </citation>
    <scope>NUCLEOTIDE SEQUENCE</scope>
</reference>
<feature type="compositionally biased region" description="Basic and acidic residues" evidence="1">
    <location>
        <begin position="1227"/>
        <end position="1241"/>
    </location>
</feature>
<dbReference type="Pfam" id="PF13976">
    <property type="entry name" value="gag_pre-integrs"/>
    <property type="match status" value="1"/>
</dbReference>
<dbReference type="PANTHER" id="PTHR11439">
    <property type="entry name" value="GAG-POL-RELATED RETROTRANSPOSON"/>
    <property type="match status" value="1"/>
</dbReference>
<protein>
    <submittedName>
        <fullName evidence="3">Copia protein</fullName>
    </submittedName>
</protein>
<feature type="region of interest" description="Disordered" evidence="1">
    <location>
        <begin position="871"/>
        <end position="1000"/>
    </location>
</feature>
<evidence type="ECO:0000259" key="2">
    <source>
        <dbReference type="Pfam" id="PF13976"/>
    </source>
</evidence>
<feature type="region of interest" description="Disordered" evidence="1">
    <location>
        <begin position="812"/>
        <end position="842"/>
    </location>
</feature>
<dbReference type="PANTHER" id="PTHR11439:SF483">
    <property type="entry name" value="PEPTIDE SYNTHASE GLIP-LIKE, PUTATIVE (AFU_ORTHOLOGUE AFUA_3G12920)-RELATED"/>
    <property type="match status" value="1"/>
</dbReference>
<accession>A0A6L2NWC8</accession>
<feature type="compositionally biased region" description="Basic residues" evidence="1">
    <location>
        <begin position="823"/>
        <end position="841"/>
    </location>
</feature>